<accession>A0A5C1AFH9</accession>
<dbReference type="Proteomes" id="UP000324974">
    <property type="component" value="Chromosome"/>
</dbReference>
<gene>
    <name evidence="1" type="ORF">PX52LOC_04318</name>
</gene>
<dbReference type="RefSeq" id="WP_149111962.1">
    <property type="nucleotide sequence ID" value="NZ_CP042425.1"/>
</dbReference>
<dbReference type="EMBL" id="CP042425">
    <property type="protein sequence ID" value="QEL17335.1"/>
    <property type="molecule type" value="Genomic_DNA"/>
</dbReference>
<sequence>MLTIHLRINDTATKLPTAVRLSVTGPGGEYYPPLGRLAAFACGVGEDVGGNLRIGRENFAYIDGACEIKLPAGVPLRVRATKGPEHRPLDETITLGTGQMAVRLGIERWSNLAADGWVSGDSRAHFISPHAALLEAAAEDVNVVNVLAKVHLQLMQDGNTHVTLPNLTAFSGQVPSLESGSHAVVVNTLNAHRGLGNLGLLHAHRIVFPLAFGEPFDTDDWSLIDWCEQCHRKRGLVTWVNPFDVPAASFGGEALVAAILGKVDAIEFDTLRTTPLLPLYYRLLNAGVRLPLIGGSGKDSNRVPLGGMRTYAKVMGESPNYSAWVEAVRSGQSFITNGPILSFATGERLRARAECVTPFEKLQIIADGKVIATTQSREDAGRFTAEVEANTPPDAAWLAARCVGKPSPLIPTATNFAHTSPVFRGEPRRDPAAVEYLKTCLFSIRDWAEITGGYLDNKWRTQLMESCEQASRVLDVG</sequence>
<evidence type="ECO:0000313" key="1">
    <source>
        <dbReference type="EMBL" id="QEL17335.1"/>
    </source>
</evidence>
<organism evidence="1 2">
    <name type="scientific">Limnoglobus roseus</name>
    <dbReference type="NCBI Taxonomy" id="2598579"/>
    <lineage>
        <taxon>Bacteria</taxon>
        <taxon>Pseudomonadati</taxon>
        <taxon>Planctomycetota</taxon>
        <taxon>Planctomycetia</taxon>
        <taxon>Gemmatales</taxon>
        <taxon>Gemmataceae</taxon>
        <taxon>Limnoglobus</taxon>
    </lineage>
</organism>
<dbReference type="NCBIfam" id="NF038032">
    <property type="entry name" value="CehA_McbA_metalo"/>
    <property type="match status" value="1"/>
</dbReference>
<reference evidence="2" key="1">
    <citation type="submission" date="2019-08" db="EMBL/GenBank/DDBJ databases">
        <title>Limnoglobus roseus gen. nov., sp. nov., a novel freshwater planctomycete with a giant genome from the family Gemmataceae.</title>
        <authorList>
            <person name="Kulichevskaya I.S."/>
            <person name="Naumoff D.G."/>
            <person name="Miroshnikov K."/>
            <person name="Ivanova A."/>
            <person name="Philippov D.A."/>
            <person name="Hakobyan A."/>
            <person name="Rijpstra I.C."/>
            <person name="Sinninghe Damste J.S."/>
            <person name="Liesack W."/>
            <person name="Dedysh S.N."/>
        </authorList>
    </citation>
    <scope>NUCLEOTIDE SEQUENCE [LARGE SCALE GENOMIC DNA]</scope>
    <source>
        <strain evidence="2">PX52</strain>
    </source>
</reference>
<keyword evidence="2" id="KW-1185">Reference proteome</keyword>
<proteinExistence type="predicted"/>
<evidence type="ECO:0000313" key="2">
    <source>
        <dbReference type="Proteomes" id="UP000324974"/>
    </source>
</evidence>
<name>A0A5C1AFH9_9BACT</name>
<protein>
    <submittedName>
        <fullName evidence="1">Uncharacterized protein</fullName>
    </submittedName>
</protein>
<dbReference type="AlphaFoldDB" id="A0A5C1AFH9"/>
<dbReference type="KEGG" id="lrs:PX52LOC_04318"/>
<dbReference type="OrthoDB" id="249168at2"/>